<dbReference type="PANTHER" id="PTHR34202">
    <property type="entry name" value="UPF0548 PROTEIN"/>
    <property type="match status" value="1"/>
</dbReference>
<evidence type="ECO:0000313" key="2">
    <source>
        <dbReference type="EMBL" id="RMI35590.1"/>
    </source>
</evidence>
<feature type="domain" description="DUF1990" evidence="1">
    <location>
        <begin position="11"/>
        <end position="169"/>
    </location>
</feature>
<dbReference type="PANTHER" id="PTHR34202:SF1">
    <property type="entry name" value="UPF0548 PROTEIN"/>
    <property type="match status" value="1"/>
</dbReference>
<evidence type="ECO:0000313" key="3">
    <source>
        <dbReference type="Proteomes" id="UP000279275"/>
    </source>
</evidence>
<dbReference type="EMBL" id="RFFH01000001">
    <property type="protein sequence ID" value="RMI35590.1"/>
    <property type="molecule type" value="Genomic_DNA"/>
</dbReference>
<name>A0A3M2LFI8_9NOCA</name>
<proteinExistence type="predicted"/>
<dbReference type="Pfam" id="PF09348">
    <property type="entry name" value="DUF1990"/>
    <property type="match status" value="1"/>
</dbReference>
<dbReference type="OrthoDB" id="120660at2"/>
<dbReference type="AlphaFoldDB" id="A0A3M2LFI8"/>
<sequence>MSPSYPTPPFTYVEVGATREPDGPVPAGYHRFELRRRLGSGRALFETAAEQILAYRMQRAAGIFARASTPVASPGTRLTVRLGVGPIGIEAPCQVVYVLDEPDRRGFAYGTLPGHPEIGEELFAVEYDPADDSVHGVIAAFSRPGTWYARLGGPVTRMLQHAIGRRYLDAITPAR</sequence>
<comment type="caution">
    <text evidence="2">The sequence shown here is derived from an EMBL/GenBank/DDBJ whole genome shotgun (WGS) entry which is preliminary data.</text>
</comment>
<accession>A0A3M2LFI8</accession>
<gene>
    <name evidence="2" type="ORF">EBN03_04950</name>
</gene>
<dbReference type="RefSeq" id="WP_122186566.1">
    <property type="nucleotide sequence ID" value="NZ_RFFH01000001.1"/>
</dbReference>
<evidence type="ECO:0000259" key="1">
    <source>
        <dbReference type="Pfam" id="PF09348"/>
    </source>
</evidence>
<organism evidence="2 3">
    <name type="scientific">Nocardia stercoris</name>
    <dbReference type="NCBI Taxonomy" id="2483361"/>
    <lineage>
        <taxon>Bacteria</taxon>
        <taxon>Bacillati</taxon>
        <taxon>Actinomycetota</taxon>
        <taxon>Actinomycetes</taxon>
        <taxon>Mycobacteriales</taxon>
        <taxon>Nocardiaceae</taxon>
        <taxon>Nocardia</taxon>
    </lineage>
</organism>
<keyword evidence="3" id="KW-1185">Reference proteome</keyword>
<dbReference type="InterPro" id="IPR014457">
    <property type="entry name" value="UCP010260"/>
</dbReference>
<dbReference type="InterPro" id="IPR018960">
    <property type="entry name" value="DUF1990"/>
</dbReference>
<dbReference type="Proteomes" id="UP000279275">
    <property type="component" value="Unassembled WGS sequence"/>
</dbReference>
<reference evidence="2 3" key="1">
    <citation type="submission" date="2018-10" db="EMBL/GenBank/DDBJ databases">
        <title>Isolation from cow dung.</title>
        <authorList>
            <person name="Ling L."/>
        </authorList>
    </citation>
    <scope>NUCLEOTIDE SEQUENCE [LARGE SCALE GENOMIC DNA]</scope>
    <source>
        <strain evidence="2 3">NEAU-LL90</strain>
    </source>
</reference>
<protein>
    <submittedName>
        <fullName evidence="2">DUF1990 domain-containing protein</fullName>
    </submittedName>
</protein>
<dbReference type="PIRSF" id="PIRSF010260">
    <property type="entry name" value="UCP010260"/>
    <property type="match status" value="1"/>
</dbReference>